<keyword evidence="11 15" id="KW-1133">Transmembrane helix</keyword>
<name>A0A1H2LIP1_9ACTN</name>
<dbReference type="Gene3D" id="1.20.120.620">
    <property type="entry name" value="Backbone structure of the membrane domain of e. Coli histidine kinase receptor kdpd"/>
    <property type="match status" value="1"/>
</dbReference>
<evidence type="ECO:0000256" key="5">
    <source>
        <dbReference type="ARBA" id="ARBA00022553"/>
    </source>
</evidence>
<dbReference type="Gene3D" id="3.40.50.300">
    <property type="entry name" value="P-loop containing nucleotide triphosphate hydrolases"/>
    <property type="match status" value="1"/>
</dbReference>
<keyword evidence="13 15" id="KW-0472">Membrane</keyword>
<dbReference type="Gene3D" id="3.30.565.10">
    <property type="entry name" value="Histidine kinase-like ATPase, C-terminal domain"/>
    <property type="match status" value="1"/>
</dbReference>
<keyword evidence="17" id="KW-0406">Ion transport</keyword>
<sequence length="861" mass="91581">MTSAAGPATTPVTTPQAASRRRSDGRGKLRVFLGCAPGVGKTYEMLAQARNLRDEGADVVIAVVESHGRPATAALVEGLEVIPRIARPYRGSTFDEMDLDAVLARRPQVALVDELAHTNTPGSRNAKRWQDIEELRDAGIDVCSTVNIQHLAGLNDVIAQITGVVQRETVPDDVVRGADQIELVDIDPQALRQRLSAGKVYPSSRVDGALGNYFRQGNLTALRELALLWLADQVDDKLADYRAAHSITDTWEARERVVVAITGGPESPTLLRRASRIASRSSAELLAVHVVRGDGLSDHGIDLTALSELAAGFGARVHTVVGDDIPATLLEFARGVNATQLVLGTSRRPRWQRIFDEGVGATVVSGSGRIDVHMVTHEETPRRHRLDIRDTRFHRPLSWILAVLVPLLATGVLRLLDPWLGFTSQSALFFVSVLAVSMLGGIAPAALSAVVSGLLLNYFFTDPRFTFTIDQPDNLITILVMLLIATAVAALVDSATVRRAQAQDATREAELLAMFSSVVLGGADVPGLLERLRETYDQSAVALVRRTSKTSRTVEAWVGDRPLSGPDEADTTCSVPGEQFELLLRGPRLGARDRRVLAAVAGQAAGAVERHALEVEAASAEALARTDELRRALLSAVGHDLRTPLAAAKAAVSSLRSDDVTFSPDDTAELLATVDESVDHLAGLVGNLLDSSRLAAGAVRPQMQHTFLPEVVHRAAAGVQRLNPDLVLTIDLGQAWAYTDPGLLERALANLIDNAHRHGGPDVEITVSGTGDDPPRCVIRVVDHGPGLPTTDREQVFAAFHQGGDTAGASSGVGLGLSVANGFITAIGGELSTADTPGGGATMVVNLPTVEDFSGSEEGIR</sequence>
<organism evidence="17 18">
    <name type="scientific">Gordonia westfalica</name>
    <dbReference type="NCBI Taxonomy" id="158898"/>
    <lineage>
        <taxon>Bacteria</taxon>
        <taxon>Bacillati</taxon>
        <taxon>Actinomycetota</taxon>
        <taxon>Actinomycetes</taxon>
        <taxon>Mycobacteriales</taxon>
        <taxon>Gordoniaceae</taxon>
        <taxon>Gordonia</taxon>
    </lineage>
</organism>
<dbReference type="EMBL" id="FNLM01000036">
    <property type="protein sequence ID" value="SDU80923.1"/>
    <property type="molecule type" value="Genomic_DNA"/>
</dbReference>
<keyword evidence="5" id="KW-0597">Phosphoprotein</keyword>
<dbReference type="GO" id="GO:0005737">
    <property type="term" value="C:cytoplasm"/>
    <property type="evidence" value="ECO:0007669"/>
    <property type="project" value="UniProtKB-ARBA"/>
</dbReference>
<comment type="subcellular location">
    <subcellularLocation>
        <location evidence="3">Cell membrane</location>
    </subcellularLocation>
    <subcellularLocation>
        <location evidence="2">Membrane</location>
        <topology evidence="2">Multi-pass membrane protein</topology>
    </subcellularLocation>
</comment>
<dbReference type="InterPro" id="IPR025201">
    <property type="entry name" value="KdpD_TM"/>
</dbReference>
<evidence type="ECO:0000256" key="6">
    <source>
        <dbReference type="ARBA" id="ARBA00022679"/>
    </source>
</evidence>
<evidence type="ECO:0000313" key="17">
    <source>
        <dbReference type="EMBL" id="SDU80923.1"/>
    </source>
</evidence>
<feature type="compositionally biased region" description="Low complexity" evidence="14">
    <location>
        <begin position="1"/>
        <end position="18"/>
    </location>
</feature>
<keyword evidence="12" id="KW-0902">Two-component regulatory system</keyword>
<dbReference type="Pfam" id="PF00582">
    <property type="entry name" value="Usp"/>
    <property type="match status" value="1"/>
</dbReference>
<evidence type="ECO:0000256" key="7">
    <source>
        <dbReference type="ARBA" id="ARBA00022692"/>
    </source>
</evidence>
<dbReference type="Pfam" id="PF00512">
    <property type="entry name" value="HisKA"/>
    <property type="match status" value="1"/>
</dbReference>
<dbReference type="EC" id="2.7.13.3" evidence="4"/>
<feature type="transmembrane region" description="Helical" evidence="15">
    <location>
        <begin position="397"/>
        <end position="416"/>
    </location>
</feature>
<dbReference type="InterPro" id="IPR027417">
    <property type="entry name" value="P-loop_NTPase"/>
</dbReference>
<evidence type="ECO:0000256" key="13">
    <source>
        <dbReference type="ARBA" id="ARBA00023136"/>
    </source>
</evidence>
<dbReference type="RefSeq" id="WP_084811964.1">
    <property type="nucleotide sequence ID" value="NZ_FNLM01000036.1"/>
</dbReference>
<evidence type="ECO:0000256" key="2">
    <source>
        <dbReference type="ARBA" id="ARBA00004141"/>
    </source>
</evidence>
<dbReference type="Gene3D" id="3.40.50.620">
    <property type="entry name" value="HUPs"/>
    <property type="match status" value="1"/>
</dbReference>
<evidence type="ECO:0000256" key="15">
    <source>
        <dbReference type="SAM" id="Phobius"/>
    </source>
</evidence>
<dbReference type="Proteomes" id="UP000183180">
    <property type="component" value="Unassembled WGS sequence"/>
</dbReference>
<dbReference type="InterPro" id="IPR036890">
    <property type="entry name" value="HATPase_C_sf"/>
</dbReference>
<evidence type="ECO:0000256" key="4">
    <source>
        <dbReference type="ARBA" id="ARBA00012438"/>
    </source>
</evidence>
<dbReference type="PANTHER" id="PTHR45569:SF1">
    <property type="entry name" value="SENSOR PROTEIN KDPD"/>
    <property type="match status" value="1"/>
</dbReference>
<comment type="catalytic activity">
    <reaction evidence="1">
        <text>ATP + protein L-histidine = ADP + protein N-phospho-L-histidine.</text>
        <dbReference type="EC" id="2.7.13.3"/>
    </reaction>
</comment>
<dbReference type="InterPro" id="IPR038318">
    <property type="entry name" value="KdpD_sf"/>
</dbReference>
<evidence type="ECO:0000256" key="1">
    <source>
        <dbReference type="ARBA" id="ARBA00000085"/>
    </source>
</evidence>
<dbReference type="PRINTS" id="PR00344">
    <property type="entry name" value="BCTRLSENSOR"/>
</dbReference>
<keyword evidence="7 15" id="KW-0812">Transmembrane</keyword>
<dbReference type="Pfam" id="PF13493">
    <property type="entry name" value="DUF4118"/>
    <property type="match status" value="1"/>
</dbReference>
<dbReference type="InterPro" id="IPR005467">
    <property type="entry name" value="His_kinase_dom"/>
</dbReference>
<evidence type="ECO:0000313" key="18">
    <source>
        <dbReference type="Proteomes" id="UP000183180"/>
    </source>
</evidence>
<evidence type="ECO:0000256" key="9">
    <source>
        <dbReference type="ARBA" id="ARBA00022777"/>
    </source>
</evidence>
<dbReference type="Pfam" id="PF02518">
    <property type="entry name" value="HATPase_c"/>
    <property type="match status" value="1"/>
</dbReference>
<keyword evidence="17" id="KW-0407">Ion channel</keyword>
<dbReference type="Pfam" id="PF02702">
    <property type="entry name" value="KdpD"/>
    <property type="match status" value="1"/>
</dbReference>
<dbReference type="AlphaFoldDB" id="A0A1H2LIP1"/>
<dbReference type="InterPro" id="IPR003852">
    <property type="entry name" value="Sig_transdc_His_kinase_KdpD_N"/>
</dbReference>
<dbReference type="SMART" id="SM00388">
    <property type="entry name" value="HisKA"/>
    <property type="match status" value="1"/>
</dbReference>
<dbReference type="CDD" id="cd00075">
    <property type="entry name" value="HATPase"/>
    <property type="match status" value="1"/>
</dbReference>
<dbReference type="CDD" id="cd00082">
    <property type="entry name" value="HisKA"/>
    <property type="match status" value="1"/>
</dbReference>
<evidence type="ECO:0000259" key="16">
    <source>
        <dbReference type="PROSITE" id="PS50109"/>
    </source>
</evidence>
<dbReference type="InterPro" id="IPR006016">
    <property type="entry name" value="UspA"/>
</dbReference>
<feature type="domain" description="Histidine kinase" evidence="16">
    <location>
        <begin position="636"/>
        <end position="851"/>
    </location>
</feature>
<dbReference type="GO" id="GO:0005886">
    <property type="term" value="C:plasma membrane"/>
    <property type="evidence" value="ECO:0007669"/>
    <property type="project" value="UniProtKB-SubCell"/>
</dbReference>
<dbReference type="GO" id="GO:0000155">
    <property type="term" value="F:phosphorelay sensor kinase activity"/>
    <property type="evidence" value="ECO:0007669"/>
    <property type="project" value="InterPro"/>
</dbReference>
<evidence type="ECO:0000256" key="12">
    <source>
        <dbReference type="ARBA" id="ARBA00023012"/>
    </source>
</evidence>
<dbReference type="InterPro" id="IPR004358">
    <property type="entry name" value="Sig_transdc_His_kin-like_C"/>
</dbReference>
<dbReference type="SUPFAM" id="SSF47384">
    <property type="entry name" value="Homodimeric domain of signal transducing histidine kinase"/>
    <property type="match status" value="1"/>
</dbReference>
<evidence type="ECO:0000256" key="14">
    <source>
        <dbReference type="SAM" id="MobiDB-lite"/>
    </source>
</evidence>
<dbReference type="PANTHER" id="PTHR45569">
    <property type="entry name" value="SENSOR PROTEIN KDPD"/>
    <property type="match status" value="1"/>
</dbReference>
<dbReference type="SUPFAM" id="SSF55874">
    <property type="entry name" value="ATPase domain of HSP90 chaperone/DNA topoisomerase II/histidine kinase"/>
    <property type="match status" value="1"/>
</dbReference>
<evidence type="ECO:0000256" key="10">
    <source>
        <dbReference type="ARBA" id="ARBA00022840"/>
    </source>
</evidence>
<evidence type="ECO:0000256" key="3">
    <source>
        <dbReference type="ARBA" id="ARBA00004236"/>
    </source>
</evidence>
<dbReference type="STRING" id="158898.SAMN04488548_136447"/>
<gene>
    <name evidence="17" type="ORF">SAMN04488548_136447</name>
</gene>
<dbReference type="InterPro" id="IPR003594">
    <property type="entry name" value="HATPase_dom"/>
</dbReference>
<keyword evidence="8" id="KW-0547">Nucleotide-binding</keyword>
<dbReference type="InterPro" id="IPR052023">
    <property type="entry name" value="Histidine_kinase_KdpD"/>
</dbReference>
<feature type="transmembrane region" description="Helical" evidence="15">
    <location>
        <begin position="428"/>
        <end position="455"/>
    </location>
</feature>
<dbReference type="PROSITE" id="PS50109">
    <property type="entry name" value="HIS_KIN"/>
    <property type="match status" value="1"/>
</dbReference>
<dbReference type="FunFam" id="3.40.50.300:FF:000483">
    <property type="entry name" value="Sensor histidine kinase KdpD"/>
    <property type="match status" value="1"/>
</dbReference>
<evidence type="ECO:0000256" key="11">
    <source>
        <dbReference type="ARBA" id="ARBA00022989"/>
    </source>
</evidence>
<dbReference type="InterPro" id="IPR003661">
    <property type="entry name" value="HisK_dim/P_dom"/>
</dbReference>
<evidence type="ECO:0000256" key="8">
    <source>
        <dbReference type="ARBA" id="ARBA00022741"/>
    </source>
</evidence>
<dbReference type="SUPFAM" id="SSF52402">
    <property type="entry name" value="Adenine nucleotide alpha hydrolases-like"/>
    <property type="match status" value="1"/>
</dbReference>
<accession>A0A1H2LIP1</accession>
<keyword evidence="17" id="KW-0813">Transport</keyword>
<dbReference type="GO" id="GO:0034220">
    <property type="term" value="P:monoatomic ion transmembrane transport"/>
    <property type="evidence" value="ECO:0007669"/>
    <property type="project" value="UniProtKB-KW"/>
</dbReference>
<proteinExistence type="predicted"/>
<dbReference type="InterPro" id="IPR036097">
    <property type="entry name" value="HisK_dim/P_sf"/>
</dbReference>
<dbReference type="GO" id="GO:0005524">
    <property type="term" value="F:ATP binding"/>
    <property type="evidence" value="ECO:0007669"/>
    <property type="project" value="UniProtKB-KW"/>
</dbReference>
<dbReference type="Gene3D" id="1.10.287.130">
    <property type="match status" value="1"/>
</dbReference>
<keyword evidence="6" id="KW-0808">Transferase</keyword>
<keyword evidence="10" id="KW-0067">ATP-binding</keyword>
<protein>
    <recommendedName>
        <fullName evidence="4">histidine kinase</fullName>
        <ecNumber evidence="4">2.7.13.3</ecNumber>
    </recommendedName>
</protein>
<keyword evidence="9 17" id="KW-0418">Kinase</keyword>
<dbReference type="InterPro" id="IPR014729">
    <property type="entry name" value="Rossmann-like_a/b/a_fold"/>
</dbReference>
<reference evidence="17 18" key="1">
    <citation type="submission" date="2016-10" db="EMBL/GenBank/DDBJ databases">
        <authorList>
            <person name="de Groot N.N."/>
        </authorList>
    </citation>
    <scope>NUCLEOTIDE SEQUENCE [LARGE SCALE GENOMIC DNA]</scope>
    <source>
        <strain evidence="17 18">DSM 44215</strain>
    </source>
</reference>
<feature type="region of interest" description="Disordered" evidence="14">
    <location>
        <begin position="1"/>
        <end position="25"/>
    </location>
</feature>
<feature type="transmembrane region" description="Helical" evidence="15">
    <location>
        <begin position="475"/>
        <end position="497"/>
    </location>
</feature>
<dbReference type="SMART" id="SM00387">
    <property type="entry name" value="HATPase_c"/>
    <property type="match status" value="1"/>
</dbReference>